<dbReference type="GeneID" id="74305506"/>
<evidence type="ECO:0000313" key="3">
    <source>
        <dbReference type="EMBL" id="KAB7760037.1"/>
    </source>
</evidence>
<keyword evidence="4" id="KW-1185">Reference proteome</keyword>
<comment type="caution">
    <text evidence="3">The sequence shown here is derived from an EMBL/GenBank/DDBJ whole genome shotgun (WGS) entry which is preliminary data.</text>
</comment>
<dbReference type="RefSeq" id="WP_061480822.1">
    <property type="nucleotide sequence ID" value="NZ_ANBO01000001.1"/>
</dbReference>
<evidence type="ECO:0000256" key="2">
    <source>
        <dbReference type="SAM" id="SignalP"/>
    </source>
</evidence>
<feature type="compositionally biased region" description="Acidic residues" evidence="1">
    <location>
        <begin position="315"/>
        <end position="324"/>
    </location>
</feature>
<feature type="compositionally biased region" description="Polar residues" evidence="1">
    <location>
        <begin position="412"/>
        <end position="422"/>
    </location>
</feature>
<feature type="region of interest" description="Disordered" evidence="1">
    <location>
        <begin position="312"/>
        <end position="422"/>
    </location>
</feature>
<feature type="chain" id="PRO_5038787405" description="PE-PPE domain-containing protein" evidence="2">
    <location>
        <begin position="23"/>
        <end position="422"/>
    </location>
</feature>
<protein>
    <recommendedName>
        <fullName evidence="5">PE-PPE domain-containing protein</fullName>
    </recommendedName>
</protein>
<dbReference type="AlphaFoldDB" id="A0A5N5VGV2"/>
<feature type="compositionally biased region" description="Acidic residues" evidence="1">
    <location>
        <begin position="334"/>
        <end position="355"/>
    </location>
</feature>
<evidence type="ECO:0000313" key="4">
    <source>
        <dbReference type="Proteomes" id="UP000325690"/>
    </source>
</evidence>
<dbReference type="Proteomes" id="UP000325690">
    <property type="component" value="Unassembled WGS sequence"/>
</dbReference>
<feature type="signal peptide" evidence="2">
    <location>
        <begin position="1"/>
        <end position="22"/>
    </location>
</feature>
<evidence type="ECO:0008006" key="5">
    <source>
        <dbReference type="Google" id="ProtNLM"/>
    </source>
</evidence>
<dbReference type="EMBL" id="ANBP01000001">
    <property type="protein sequence ID" value="KAB7760037.1"/>
    <property type="molecule type" value="Genomic_DNA"/>
</dbReference>
<keyword evidence="2" id="KW-0732">Signal</keyword>
<sequence>MPTKLAAAIVAAGVVSTGAVVAVPDDRSAHVITAEVAPTSIVTDLLYNFGDVVNGTIGAVTVISDANTSLPFDISTATLIALNTPSIAPSLFSWLVQRYLNPSDYYPAYTYAWDFKTSLELIVSTLPPVLSTPIIDALNDIADGIGAFLEDNLASALPGIGATNYFWNQSDIGRTVWAANLAATVPIYLTYNVVSYLGYLPATLEATFESALRDPSEIPNLLSNLVYEVAGPDGLLQTLATILTNPLIALPGPLSTLTEQIRDAVFDGVDNLLSLLPTPIAPTPFASPSLLQQKSDSEVYRTADDEEFSGLQASIEDEGDGDEGGEAKSGDDGAPADDETADDLATADDDAEGDDVAPKLPGTTKVKTGNKFVPGGTTAVDDDTTGGDAPEAETPDPEPNDEGAGDGAGEDTGSNESAGATA</sequence>
<reference evidence="3 4" key="1">
    <citation type="submission" date="2012-10" db="EMBL/GenBank/DDBJ databases">
        <title>The draft sequence of the Mycobacterium pheli genome.</title>
        <authorList>
            <person name="Pettersson B.M.F."/>
            <person name="Das S."/>
            <person name="Dasgupta S."/>
            <person name="Bhattacharya A."/>
            <person name="Kirsebom L.A."/>
        </authorList>
    </citation>
    <scope>NUCLEOTIDE SEQUENCE [LARGE SCALE GENOMIC DNA]</scope>
    <source>
        <strain evidence="3 4">CCUG 21000</strain>
    </source>
</reference>
<accession>A0A5N5VGV2</accession>
<organism evidence="3 4">
    <name type="scientific">Mycolicibacterium phlei DSM 43239 = CCUG 21000</name>
    <dbReference type="NCBI Taxonomy" id="1226750"/>
    <lineage>
        <taxon>Bacteria</taxon>
        <taxon>Bacillati</taxon>
        <taxon>Actinomycetota</taxon>
        <taxon>Actinomycetes</taxon>
        <taxon>Mycobacteriales</taxon>
        <taxon>Mycobacteriaceae</taxon>
        <taxon>Mycolicibacterium</taxon>
    </lineage>
</organism>
<feature type="compositionally biased region" description="Acidic residues" evidence="1">
    <location>
        <begin position="380"/>
        <end position="404"/>
    </location>
</feature>
<evidence type="ECO:0000256" key="1">
    <source>
        <dbReference type="SAM" id="MobiDB-lite"/>
    </source>
</evidence>
<gene>
    <name evidence="3" type="ORF">MPHL21000_01800</name>
</gene>
<proteinExistence type="predicted"/>
<name>A0A5N5VGV2_MYCPH</name>